<evidence type="ECO:0000313" key="2">
    <source>
        <dbReference type="EMBL" id="MBB0232242.1"/>
    </source>
</evidence>
<feature type="chain" id="PRO_5030812726" evidence="1">
    <location>
        <begin position="44"/>
        <end position="409"/>
    </location>
</feature>
<organism evidence="2 3">
    <name type="scientific">Streptomyces calidiresistens</name>
    <dbReference type="NCBI Taxonomy" id="1485586"/>
    <lineage>
        <taxon>Bacteria</taxon>
        <taxon>Bacillati</taxon>
        <taxon>Actinomycetota</taxon>
        <taxon>Actinomycetes</taxon>
        <taxon>Kitasatosporales</taxon>
        <taxon>Streptomycetaceae</taxon>
        <taxon>Streptomyces</taxon>
    </lineage>
</organism>
<evidence type="ECO:0000256" key="1">
    <source>
        <dbReference type="SAM" id="SignalP"/>
    </source>
</evidence>
<evidence type="ECO:0000313" key="3">
    <source>
        <dbReference type="Proteomes" id="UP000530234"/>
    </source>
</evidence>
<comment type="caution">
    <text evidence="2">The sequence shown here is derived from an EMBL/GenBank/DDBJ whole genome shotgun (WGS) entry which is preliminary data.</text>
</comment>
<dbReference type="Proteomes" id="UP000530234">
    <property type="component" value="Unassembled WGS sequence"/>
</dbReference>
<dbReference type="EMBL" id="VKHS01000825">
    <property type="protein sequence ID" value="MBB0232242.1"/>
    <property type="molecule type" value="Genomic_DNA"/>
</dbReference>
<gene>
    <name evidence="2" type="ORF">FOE67_22770</name>
</gene>
<protein>
    <submittedName>
        <fullName evidence="2">DUF3344 domain-containing protein</fullName>
    </submittedName>
</protein>
<sequence length="409" mass="42818">MEDARGRRARHAGRRPGRRAARAPLVALAAVLLLLGFPGTAPAAPDAPEIPFTERYRVVQHGGIARAANSVITCVAPAVPDAVPCPEARSGAAGTNGDYEMFYIDVDDDPNTYNSSRADLRLRPGARVTLARLYWGGNLRAGEQKPAADNARVLFAEPGGNYREILADTVVGHRPTALDDGFTASADVTDIVRYASPGAYTVAQINVAMGHSPVGTWGGWTLVVLYEHPDEPLRTLSLWDGWRTVGGGEGNGEGGGAVTALPGGLPALPGLPVVPGTSARRGEGEVTLTVDALRVPGGATGTLGVVGYDGDPGAGDTLTAAPDLRPAVALGDAVSPADDVMNSTISDHGRHVTTREPAHRNTLGYDSNLLDLRPALTDGANRLSLRFAGRGDRYHLGAVFLQVETENRR</sequence>
<reference evidence="3" key="1">
    <citation type="submission" date="2019-10" db="EMBL/GenBank/DDBJ databases">
        <title>Streptomyces sp. nov., a novel actinobacterium isolated from alkaline environment.</title>
        <authorList>
            <person name="Golinska P."/>
        </authorList>
    </citation>
    <scope>NUCLEOTIDE SEQUENCE [LARGE SCALE GENOMIC DNA]</scope>
    <source>
        <strain evidence="3">DSM 42108</strain>
    </source>
</reference>
<accession>A0A7W3T7A0</accession>
<feature type="signal peptide" evidence="1">
    <location>
        <begin position="1"/>
        <end position="43"/>
    </location>
</feature>
<keyword evidence="1" id="KW-0732">Signal</keyword>
<keyword evidence="3" id="KW-1185">Reference proteome</keyword>
<proteinExistence type="predicted"/>
<name>A0A7W3T7A0_9ACTN</name>
<dbReference type="AlphaFoldDB" id="A0A7W3T7A0"/>
<dbReference type="RefSeq" id="WP_182666785.1">
    <property type="nucleotide sequence ID" value="NZ_VKHS01000825.1"/>
</dbReference>